<organism evidence="10 11">
    <name type="scientific">Roseibaca calidilacus</name>
    <dbReference type="NCBI Taxonomy" id="1666912"/>
    <lineage>
        <taxon>Bacteria</taxon>
        <taxon>Pseudomonadati</taxon>
        <taxon>Pseudomonadota</taxon>
        <taxon>Alphaproteobacteria</taxon>
        <taxon>Rhodobacterales</taxon>
        <taxon>Paracoccaceae</taxon>
        <taxon>Roseinatronobacter</taxon>
    </lineage>
</organism>
<dbReference type="InterPro" id="IPR045335">
    <property type="entry name" value="FtsQ_C_sf"/>
</dbReference>
<dbReference type="EMBL" id="FBYC01000004">
    <property type="protein sequence ID" value="CUX82432.1"/>
    <property type="molecule type" value="Genomic_DNA"/>
</dbReference>
<evidence type="ECO:0000256" key="2">
    <source>
        <dbReference type="ARBA" id="ARBA00022519"/>
    </source>
</evidence>
<dbReference type="OrthoDB" id="9783091at2"/>
<sequence>MRPVRDDMDRGSAPLSAQTSEQCFWDHLGATRAEEYAEEDILDLCPEPVAVPVAAPAPDVPDLAALGMPRNGTATGTPAPRPIAGRPAPMATAQPIPQPVQPRGQRKAALSAQSRRARWSYRLQRIWLTPFYRAALTRGLPLALVLGLCALVLANPQNRAQLAALGEQAYSAIVDRPEFMVTEVTISSDVAPELERTIRARLEAALPRSSFRLDLPELRAEFESYDSVAEAALRLGADGKMVVSVRERAPVALWHSGREIQLLAIDGHRVAILAPDAAMPDLPLLAGAGAREHVREALALMDAALPLGDRLRGLVRVGARRWDLVLDRNQRIRLPEQGAMQALERVLALDQAQDLLARDLLFVDMRNPNRPVLNVSPGALETLRAIRGTPSEALQ</sequence>
<reference evidence="9 12" key="2">
    <citation type="submission" date="2016-01" db="EMBL/GenBank/DDBJ databases">
        <authorList>
            <person name="Varghese N."/>
        </authorList>
    </citation>
    <scope>NUCLEOTIDE SEQUENCE [LARGE SCALE GENOMIC DNA]</scope>
    <source>
        <strain evidence="9 12">HL-91</strain>
    </source>
</reference>
<evidence type="ECO:0000313" key="10">
    <source>
        <dbReference type="EMBL" id="KPP91838.1"/>
    </source>
</evidence>
<keyword evidence="1 7" id="KW-1003">Cell membrane</keyword>
<dbReference type="InterPro" id="IPR005548">
    <property type="entry name" value="Cell_div_FtsQ/DivIB_C"/>
</dbReference>
<comment type="caution">
    <text evidence="10">The sequence shown here is derived from an EMBL/GenBank/DDBJ whole genome shotgun (WGS) entry which is preliminary data.</text>
</comment>
<name>A0A0P7YN92_9RHOB</name>
<dbReference type="GO" id="GO:0043093">
    <property type="term" value="P:FtsZ-dependent cytokinesis"/>
    <property type="evidence" value="ECO:0007669"/>
    <property type="project" value="UniProtKB-UniRule"/>
</dbReference>
<comment type="similarity">
    <text evidence="7">Belongs to the FtsQ/DivIB family. FtsQ subfamily.</text>
</comment>
<dbReference type="Pfam" id="PF03799">
    <property type="entry name" value="FtsQ_DivIB_C"/>
    <property type="match status" value="1"/>
</dbReference>
<keyword evidence="12" id="KW-1185">Reference proteome</keyword>
<dbReference type="STRING" id="1666912.Ga0058931_2371"/>
<evidence type="ECO:0000256" key="7">
    <source>
        <dbReference type="HAMAP-Rule" id="MF_00911"/>
    </source>
</evidence>
<evidence type="ECO:0000256" key="6">
    <source>
        <dbReference type="ARBA" id="ARBA00023306"/>
    </source>
</evidence>
<keyword evidence="6 7" id="KW-0131">Cell cycle</keyword>
<evidence type="ECO:0000313" key="11">
    <source>
        <dbReference type="Proteomes" id="UP000050413"/>
    </source>
</evidence>
<evidence type="ECO:0000313" key="9">
    <source>
        <dbReference type="EMBL" id="CUX82432.1"/>
    </source>
</evidence>
<dbReference type="PANTHER" id="PTHR35851">
    <property type="entry name" value="CELL DIVISION PROTEIN FTSQ"/>
    <property type="match status" value="1"/>
</dbReference>
<dbReference type="GO" id="GO:0090529">
    <property type="term" value="P:cell septum assembly"/>
    <property type="evidence" value="ECO:0007669"/>
    <property type="project" value="InterPro"/>
</dbReference>
<comment type="subcellular location">
    <subcellularLocation>
        <location evidence="7">Cell inner membrane</location>
        <topology evidence="7">Single-pass type II membrane protein</topology>
    </subcellularLocation>
    <text evidence="7">Localizes to the division septum.</text>
</comment>
<evidence type="ECO:0000256" key="5">
    <source>
        <dbReference type="ARBA" id="ARBA00022989"/>
    </source>
</evidence>
<dbReference type="GO" id="GO:0032153">
    <property type="term" value="C:cell division site"/>
    <property type="evidence" value="ECO:0007669"/>
    <property type="project" value="UniProtKB-UniRule"/>
</dbReference>
<keyword evidence="7" id="KW-0472">Membrane</keyword>
<dbReference type="EMBL" id="LJSG01000013">
    <property type="protein sequence ID" value="KPP91838.1"/>
    <property type="molecule type" value="Genomic_DNA"/>
</dbReference>
<dbReference type="Gene3D" id="3.40.50.11690">
    <property type="entry name" value="Cell division protein FtsQ/DivIB"/>
    <property type="match status" value="1"/>
</dbReference>
<evidence type="ECO:0000256" key="3">
    <source>
        <dbReference type="ARBA" id="ARBA00022618"/>
    </source>
</evidence>
<keyword evidence="3 7" id="KW-0132">Cell division</keyword>
<gene>
    <name evidence="7 10" type="primary">ftsQ</name>
    <name evidence="9" type="ORF">Ga0058931_2371</name>
    <name evidence="10" type="ORF">HLUCCA05_01600</name>
</gene>
<evidence type="ECO:0000259" key="8">
    <source>
        <dbReference type="Pfam" id="PF03799"/>
    </source>
</evidence>
<keyword evidence="5 7" id="KW-1133">Transmembrane helix</keyword>
<dbReference type="InterPro" id="IPR026579">
    <property type="entry name" value="FtsQ"/>
</dbReference>
<protein>
    <recommendedName>
        <fullName evidence="7">Cell division protein FtsQ</fullName>
    </recommendedName>
</protein>
<dbReference type="HAMAP" id="MF_00911">
    <property type="entry name" value="FtsQ_subfam"/>
    <property type="match status" value="1"/>
</dbReference>
<evidence type="ECO:0000313" key="12">
    <source>
        <dbReference type="Proteomes" id="UP000182045"/>
    </source>
</evidence>
<proteinExistence type="inferred from homology"/>
<keyword evidence="4 7" id="KW-0812">Transmembrane</keyword>
<dbReference type="RefSeq" id="WP_082700184.1">
    <property type="nucleotide sequence ID" value="NZ_FBYC01000004.1"/>
</dbReference>
<feature type="domain" description="Cell division protein FtsQ/DivIB C-terminal" evidence="8">
    <location>
        <begin position="252"/>
        <end position="366"/>
    </location>
</feature>
<dbReference type="PANTHER" id="PTHR35851:SF1">
    <property type="entry name" value="CELL DIVISION PROTEIN FTSQ"/>
    <property type="match status" value="1"/>
</dbReference>
<reference evidence="10 11" key="1">
    <citation type="submission" date="2015-09" db="EMBL/GenBank/DDBJ databases">
        <title>Identification and resolution of microdiversity through metagenomic sequencing of parallel consortia.</title>
        <authorList>
            <person name="Nelson W.C."/>
            <person name="Romine M.F."/>
            <person name="Lindemann S.R."/>
        </authorList>
    </citation>
    <scope>NUCLEOTIDE SEQUENCE [LARGE SCALE GENOMIC DNA]</scope>
    <source>
        <strain evidence="10">HL-91</strain>
    </source>
</reference>
<evidence type="ECO:0000256" key="1">
    <source>
        <dbReference type="ARBA" id="ARBA00022475"/>
    </source>
</evidence>
<dbReference type="Proteomes" id="UP000182045">
    <property type="component" value="Unassembled WGS sequence"/>
</dbReference>
<keyword evidence="2 7" id="KW-0997">Cell inner membrane</keyword>
<dbReference type="Proteomes" id="UP000050413">
    <property type="component" value="Unassembled WGS sequence"/>
</dbReference>
<comment type="function">
    <text evidence="7">Essential cell division protein.</text>
</comment>
<dbReference type="AlphaFoldDB" id="A0A0P7YN92"/>
<accession>A0A0P7YN92</accession>
<evidence type="ECO:0000256" key="4">
    <source>
        <dbReference type="ARBA" id="ARBA00022692"/>
    </source>
</evidence>
<dbReference type="GO" id="GO:0005886">
    <property type="term" value="C:plasma membrane"/>
    <property type="evidence" value="ECO:0007669"/>
    <property type="project" value="UniProtKB-SubCell"/>
</dbReference>